<name>A0A023WNS5_STUST</name>
<feature type="domain" description="Tyr recombinase" evidence="2">
    <location>
        <begin position="386"/>
        <end position="595"/>
    </location>
</feature>
<evidence type="ECO:0000313" key="3">
    <source>
        <dbReference type="EMBL" id="AHY41434.1"/>
    </source>
</evidence>
<dbReference type="EMBL" id="JAODZE010000008">
    <property type="protein sequence ID" value="MDH0146554.1"/>
    <property type="molecule type" value="Genomic_DNA"/>
</dbReference>
<dbReference type="InterPro" id="IPR011010">
    <property type="entry name" value="DNA_brk_join_enz"/>
</dbReference>
<dbReference type="GO" id="GO:0015074">
    <property type="term" value="P:DNA integration"/>
    <property type="evidence" value="ECO:0007669"/>
    <property type="project" value="InterPro"/>
</dbReference>
<dbReference type="GO" id="GO:0006310">
    <property type="term" value="P:DNA recombination"/>
    <property type="evidence" value="ECO:0007669"/>
    <property type="project" value="UniProtKB-KW"/>
</dbReference>
<evidence type="ECO:0000313" key="4">
    <source>
        <dbReference type="EMBL" id="MBA1307196.1"/>
    </source>
</evidence>
<dbReference type="InterPro" id="IPR013762">
    <property type="entry name" value="Integrase-like_cat_sf"/>
</dbReference>
<dbReference type="OrthoDB" id="867651at2"/>
<dbReference type="GO" id="GO:0003677">
    <property type="term" value="F:DNA binding"/>
    <property type="evidence" value="ECO:0007669"/>
    <property type="project" value="InterPro"/>
</dbReference>
<evidence type="ECO:0000313" key="5">
    <source>
        <dbReference type="EMBL" id="MDH0146554.1"/>
    </source>
</evidence>
<dbReference type="PROSITE" id="PS51898">
    <property type="entry name" value="TYR_RECOMBINASE"/>
    <property type="match status" value="1"/>
</dbReference>
<dbReference type="Gene3D" id="1.10.443.10">
    <property type="entry name" value="Intergrase catalytic core"/>
    <property type="match status" value="1"/>
</dbReference>
<protein>
    <submittedName>
        <fullName evidence="3 4">Integrase</fullName>
    </submittedName>
</protein>
<evidence type="ECO:0000313" key="6">
    <source>
        <dbReference type="Proteomes" id="UP000025238"/>
    </source>
</evidence>
<organism evidence="3 6">
    <name type="scientific">Stutzerimonas stutzeri</name>
    <name type="common">Pseudomonas stutzeri</name>
    <dbReference type="NCBI Taxonomy" id="316"/>
    <lineage>
        <taxon>Bacteria</taxon>
        <taxon>Pseudomonadati</taxon>
        <taxon>Pseudomonadota</taxon>
        <taxon>Gammaproteobacteria</taxon>
        <taxon>Pseudomonadales</taxon>
        <taxon>Pseudomonadaceae</taxon>
        <taxon>Stutzerimonas</taxon>
    </lineage>
</organism>
<reference evidence="3 6" key="1">
    <citation type="submission" date="2014-03" db="EMBL/GenBank/DDBJ databases">
        <title>Complete genome sequence of Pseudomonas stutzeri 19SMN4.</title>
        <authorList>
            <person name="Brunet-Galmes I."/>
            <person name="Nogales B."/>
            <person name="Busquets A."/>
            <person name="Pena A."/>
            <person name="Gomila M."/>
            <person name="Garcia-Valdes E."/>
            <person name="Lalucat J."/>
            <person name="Bennasar A."/>
            <person name="Bosch R."/>
        </authorList>
    </citation>
    <scope>NUCLEOTIDE SEQUENCE [LARGE SCALE GENOMIC DNA]</scope>
    <source>
        <strain evidence="3 6">19SMN4</strain>
    </source>
</reference>
<dbReference type="KEGG" id="pstu:UIB01_02745"/>
<dbReference type="InterPro" id="IPR002104">
    <property type="entry name" value="Integrase_catalytic"/>
</dbReference>
<dbReference type="AlphaFoldDB" id="A0A023WNS5"/>
<keyword evidence="1" id="KW-0233">DNA recombination</keyword>
<proteinExistence type="predicted"/>
<reference evidence="4" key="2">
    <citation type="submission" date="2020-02" db="EMBL/GenBank/DDBJ databases">
        <title>Synteny-based analysis reveals conserved mechanism for high triclosan tolerance in Pseudomonas, as well as instances of horizontal transfer.</title>
        <authorList>
            <person name="Mcfarland A.G."/>
            <person name="Bertucci H.K."/>
            <person name="Litmann E."/>
            <person name="Shen J."/>
            <person name="Huttenhower C."/>
            <person name="Hartmann E.M."/>
        </authorList>
    </citation>
    <scope>NUCLEOTIDE SEQUENCE</scope>
    <source>
        <strain evidence="4">109A1</strain>
    </source>
</reference>
<dbReference type="Proteomes" id="UP001138621">
    <property type="component" value="Unassembled WGS sequence"/>
</dbReference>
<dbReference type="RefSeq" id="WP_011914409.1">
    <property type="nucleotide sequence ID" value="NZ_BCAJ01000055.1"/>
</dbReference>
<evidence type="ECO:0000259" key="2">
    <source>
        <dbReference type="PROSITE" id="PS51898"/>
    </source>
</evidence>
<dbReference type="SUPFAM" id="SSF56349">
    <property type="entry name" value="DNA breaking-rejoining enzymes"/>
    <property type="match status" value="1"/>
</dbReference>
<dbReference type="Proteomes" id="UP000025238">
    <property type="component" value="Chromosome"/>
</dbReference>
<dbReference type="Proteomes" id="UP001158076">
    <property type="component" value="Unassembled WGS sequence"/>
</dbReference>
<sequence>MSTPSVTPYVPFDASKYVRQSDLSKIELSILSNRSHRSDWGYLQSEIPELMRPLADIAAHSGVSQRLAISSVAVILWNVSKTGKPYWCWSESQWLTLLSNRAGSRPYLASVAYHLGDFRTPQRIAKFRQPAIYASFIFGHAVFRHEHVRLSQALRSLGYAARHLEQFLSNVLGALMLENGDPRLETFTEELLLKGQQHRSEGVARSVGKVSHGLAAMGILAKPLRMRGYTCWRAKSIEGIDPTWAMWCRRWRDTSTLRPRTRESNYSFILRTGVWLAREQSGMAAPTDWSMSTCAAFIAAVDRMTVGEWALESAKGTQLKGLGQPIAANSKRGFLHALRRFFTDFELWGWGRLKFSPRHHLATPRSVTFNSGINPRVIDDSTWLKLIWASLNLERSDLLSEIHYPLSMVQAIAVVWTHAGLRSNEIMRLDKRCAHPQTNDVVHEDGTIVPAKTLCYLDIPASKTFKAFVKPVAVVVKERIDAWLEDRPANQAALLDERTGEKVSYLFQFRGKRIGSSVINGTIIPMLCAKAGVPLEDSRGRITSHRGRASAVTALASVPQGMSLIELMQWSGHSSPNSTLHYIRIRPTKLAASFVKADQMAHMVSVLIDHDVIVRHSDAPYTFYDLGDSYCSNPFWSSCPHRMACAGCDFNLPKASARAQALESKSSIGRYLEAVPLTPDERAIAEGDLEKLESLIRKLDNVPALDGRMPRRSMRERGGYK</sequence>
<evidence type="ECO:0000256" key="1">
    <source>
        <dbReference type="ARBA" id="ARBA00023172"/>
    </source>
</evidence>
<dbReference type="OMA" id="QHRMACA"/>
<dbReference type="EMBL" id="CP007509">
    <property type="protein sequence ID" value="AHY41434.1"/>
    <property type="molecule type" value="Genomic_DNA"/>
</dbReference>
<dbReference type="EMBL" id="JAAMRD010000028">
    <property type="protein sequence ID" value="MBA1307196.1"/>
    <property type="molecule type" value="Genomic_DNA"/>
</dbReference>
<reference evidence="5" key="3">
    <citation type="submission" date="2022-09" db="EMBL/GenBank/DDBJ databases">
        <title>Intensive care unit water sources are persistently colonized with multi-drug resistant bacteria and are the site of extensive horizontal gene transfer of antibiotic resistance genes.</title>
        <authorList>
            <person name="Diorio-Toth L."/>
        </authorList>
    </citation>
    <scope>NUCLEOTIDE SEQUENCE</scope>
    <source>
        <strain evidence="5">GD04147</strain>
    </source>
</reference>
<gene>
    <name evidence="4" type="ORF">G7024_22670</name>
    <name evidence="5" type="ORF">N7335_09150</name>
    <name evidence="3" type="ORF">UIB01_02745</name>
</gene>
<dbReference type="PATRIC" id="fig|316.107.peg.2714"/>
<accession>A0A023WNS5</accession>